<comment type="caution">
    <text evidence="1">The sequence shown here is derived from an EMBL/GenBank/DDBJ whole genome shotgun (WGS) entry which is preliminary data.</text>
</comment>
<dbReference type="EMBL" id="JABWUV010000002">
    <property type="protein sequence ID" value="KAF6378741.1"/>
    <property type="molecule type" value="Genomic_DNA"/>
</dbReference>
<evidence type="ECO:0000313" key="1">
    <source>
        <dbReference type="EMBL" id="KAF6378741.1"/>
    </source>
</evidence>
<accession>A0A7J7ZX97</accession>
<keyword evidence="2" id="KW-1185">Reference proteome</keyword>
<evidence type="ECO:0000313" key="2">
    <source>
        <dbReference type="Proteomes" id="UP000527355"/>
    </source>
</evidence>
<gene>
    <name evidence="1" type="ORF">mMyoMyo1_009663</name>
</gene>
<dbReference type="AlphaFoldDB" id="A0A7J7ZX97"/>
<sequence>MLPLGRRFPLPLAQAPLWLLSPASGNASGAREAPIRGPGPRARLLRRLGSGAQALGWLDPDRTSWFPGGVPLSSRGQSSPSPSLFTSLKVPGPPPPQPLTLTLTLAASEAWNPLQVPSYHDLVLDSSQGLSSLQRLKKFHFFRELFLRPPTPHGEPLPLSVPSSLTSGLPHFASRRQTSLANTHFHPRKVLPPQTPLPLSSPLSSPFAAAAASAFYTHFEDSGLRQCCFINLSIYTSK</sequence>
<reference evidence="1 2" key="1">
    <citation type="journal article" date="2020" name="Nature">
        <title>Six reference-quality genomes reveal evolution of bat adaptations.</title>
        <authorList>
            <person name="Jebb D."/>
            <person name="Huang Z."/>
            <person name="Pippel M."/>
            <person name="Hughes G.M."/>
            <person name="Lavrichenko K."/>
            <person name="Devanna P."/>
            <person name="Winkler S."/>
            <person name="Jermiin L.S."/>
            <person name="Skirmuntt E.C."/>
            <person name="Katzourakis A."/>
            <person name="Burkitt-Gray L."/>
            <person name="Ray D.A."/>
            <person name="Sullivan K.A.M."/>
            <person name="Roscito J.G."/>
            <person name="Kirilenko B.M."/>
            <person name="Davalos L.M."/>
            <person name="Corthals A.P."/>
            <person name="Power M.L."/>
            <person name="Jones G."/>
            <person name="Ransome R.D."/>
            <person name="Dechmann D.K.N."/>
            <person name="Locatelli A.G."/>
            <person name="Puechmaille S.J."/>
            <person name="Fedrigo O."/>
            <person name="Jarvis E.D."/>
            <person name="Hiller M."/>
            <person name="Vernes S.C."/>
            <person name="Myers E.W."/>
            <person name="Teeling E.C."/>
        </authorList>
    </citation>
    <scope>NUCLEOTIDE SEQUENCE [LARGE SCALE GENOMIC DNA]</scope>
    <source>
        <strain evidence="1">MMyoMyo1</strain>
        <tissue evidence="1">Flight muscle</tissue>
    </source>
</reference>
<protein>
    <submittedName>
        <fullName evidence="1">Uncharacterized protein</fullName>
    </submittedName>
</protein>
<dbReference type="Proteomes" id="UP000527355">
    <property type="component" value="Unassembled WGS sequence"/>
</dbReference>
<proteinExistence type="predicted"/>
<organism evidence="1 2">
    <name type="scientific">Myotis myotis</name>
    <name type="common">Greater mouse-eared bat</name>
    <name type="synonym">Vespertilio myotis</name>
    <dbReference type="NCBI Taxonomy" id="51298"/>
    <lineage>
        <taxon>Eukaryota</taxon>
        <taxon>Metazoa</taxon>
        <taxon>Chordata</taxon>
        <taxon>Craniata</taxon>
        <taxon>Vertebrata</taxon>
        <taxon>Euteleostomi</taxon>
        <taxon>Mammalia</taxon>
        <taxon>Eutheria</taxon>
        <taxon>Laurasiatheria</taxon>
        <taxon>Chiroptera</taxon>
        <taxon>Yangochiroptera</taxon>
        <taxon>Vespertilionidae</taxon>
        <taxon>Myotis</taxon>
    </lineage>
</organism>
<name>A0A7J7ZX97_MYOMY</name>